<dbReference type="RefSeq" id="WP_380134681.1">
    <property type="nucleotide sequence ID" value="NZ_JBHLUI010000002.1"/>
</dbReference>
<organism evidence="2 3">
    <name type="scientific">Kineococcus gynurae</name>
    <dbReference type="NCBI Taxonomy" id="452979"/>
    <lineage>
        <taxon>Bacteria</taxon>
        <taxon>Bacillati</taxon>
        <taxon>Actinomycetota</taxon>
        <taxon>Actinomycetes</taxon>
        <taxon>Kineosporiales</taxon>
        <taxon>Kineosporiaceae</taxon>
        <taxon>Kineococcus</taxon>
    </lineage>
</organism>
<keyword evidence="1" id="KW-0472">Membrane</keyword>
<sequence>MSTTERTPTRISVATGPVARWRTIDLLTAAMVGVAFGVVFWGWGVVYSAVVTPLTTFFQPASGLVGGVWLMPAVIAALIVRRPGAALLAELVAANVEFLLGSHWSTGVLISGAVQGLGVELAVAALAWKRWGVGVAVLAGIVAATAESVYEWFAYIPEWSFAWKLAYLGFFAVSGALLAGVLGHAIVQALARAGALRRFPVAAELRARTRV</sequence>
<reference evidence="2 3" key="1">
    <citation type="submission" date="2024-09" db="EMBL/GenBank/DDBJ databases">
        <authorList>
            <person name="Sun Q."/>
            <person name="Mori K."/>
        </authorList>
    </citation>
    <scope>NUCLEOTIDE SEQUENCE [LARGE SCALE GENOMIC DNA]</scope>
    <source>
        <strain evidence="2 3">TISTR 1856</strain>
    </source>
</reference>
<protein>
    <submittedName>
        <fullName evidence="2">ECF transporter S component</fullName>
    </submittedName>
</protein>
<feature type="transmembrane region" description="Helical" evidence="1">
    <location>
        <begin position="26"/>
        <end position="49"/>
    </location>
</feature>
<evidence type="ECO:0000313" key="2">
    <source>
        <dbReference type="EMBL" id="MFB9376154.1"/>
    </source>
</evidence>
<comment type="caution">
    <text evidence="2">The sequence shown here is derived from an EMBL/GenBank/DDBJ whole genome shotgun (WGS) entry which is preliminary data.</text>
</comment>
<evidence type="ECO:0000313" key="3">
    <source>
        <dbReference type="Proteomes" id="UP001589748"/>
    </source>
</evidence>
<dbReference type="InterPro" id="IPR017195">
    <property type="entry name" value="ABC_thiamin-permease_prd"/>
</dbReference>
<evidence type="ECO:0000256" key="1">
    <source>
        <dbReference type="SAM" id="Phobius"/>
    </source>
</evidence>
<dbReference type="EMBL" id="JBHMDM010000002">
    <property type="protein sequence ID" value="MFB9376154.1"/>
    <property type="molecule type" value="Genomic_DNA"/>
</dbReference>
<proteinExistence type="predicted"/>
<feature type="transmembrane region" description="Helical" evidence="1">
    <location>
        <begin position="135"/>
        <end position="153"/>
    </location>
</feature>
<dbReference type="Proteomes" id="UP001589748">
    <property type="component" value="Unassembled WGS sequence"/>
</dbReference>
<feature type="transmembrane region" description="Helical" evidence="1">
    <location>
        <begin position="165"/>
        <end position="187"/>
    </location>
</feature>
<gene>
    <name evidence="2" type="ORF">ACFFVI_04150</name>
</gene>
<name>A0ABV5LQ18_9ACTN</name>
<accession>A0ABV5LQ18</accession>
<dbReference type="Pfam" id="PF09819">
    <property type="entry name" value="ABC_cobalt"/>
    <property type="match status" value="1"/>
</dbReference>
<dbReference type="PIRSF" id="PIRSF037394">
    <property type="entry name" value="ABC_thiamine-permease_YkoE_prd"/>
    <property type="match status" value="1"/>
</dbReference>
<keyword evidence="1" id="KW-0812">Transmembrane</keyword>
<keyword evidence="1" id="KW-1133">Transmembrane helix</keyword>
<feature type="transmembrane region" description="Helical" evidence="1">
    <location>
        <begin position="61"/>
        <end position="80"/>
    </location>
</feature>
<keyword evidence="3" id="KW-1185">Reference proteome</keyword>